<dbReference type="EMBL" id="BMOK01000016">
    <property type="protein sequence ID" value="GGL62867.1"/>
    <property type="molecule type" value="Genomic_DNA"/>
</dbReference>
<sequence>MGALIIQIHNACPSGSDEWTSLIVNLSRRKVEILIALSPGFMPGIHKVYNSIQEMWYFVEKEGGKQMRIRRILDVIIITLFLSFVLFATYNALGKPLTLHHAMTRIFKDRVNEYSIKNRMLIISADEMGWDGSQWTADEAIAEGRRDIFSAFQAVREYDPSIKSVQITVTYLKQPLFTESAMVNQ</sequence>
<keyword evidence="1" id="KW-1133">Transmembrane helix</keyword>
<protein>
    <submittedName>
        <fullName evidence="2">Uncharacterized protein</fullName>
    </submittedName>
</protein>
<organism evidence="2 3">
    <name type="scientific">Sporolactobacillus putidus</name>
    <dbReference type="NCBI Taxonomy" id="492735"/>
    <lineage>
        <taxon>Bacteria</taxon>
        <taxon>Bacillati</taxon>
        <taxon>Bacillota</taxon>
        <taxon>Bacilli</taxon>
        <taxon>Bacillales</taxon>
        <taxon>Sporolactobacillaceae</taxon>
        <taxon>Sporolactobacillus</taxon>
    </lineage>
</organism>
<evidence type="ECO:0000313" key="3">
    <source>
        <dbReference type="Proteomes" id="UP000654670"/>
    </source>
</evidence>
<gene>
    <name evidence="2" type="ORF">GCM10007968_28520</name>
</gene>
<evidence type="ECO:0000313" key="2">
    <source>
        <dbReference type="EMBL" id="GGL62867.1"/>
    </source>
</evidence>
<keyword evidence="3" id="KW-1185">Reference proteome</keyword>
<dbReference type="AlphaFoldDB" id="A0A917S7D7"/>
<dbReference type="Proteomes" id="UP000654670">
    <property type="component" value="Unassembled WGS sequence"/>
</dbReference>
<evidence type="ECO:0000256" key="1">
    <source>
        <dbReference type="SAM" id="Phobius"/>
    </source>
</evidence>
<feature type="transmembrane region" description="Helical" evidence="1">
    <location>
        <begin position="72"/>
        <end position="93"/>
    </location>
</feature>
<reference evidence="2" key="1">
    <citation type="journal article" date="2014" name="Int. J. Syst. Evol. Microbiol.">
        <title>Complete genome sequence of Corynebacterium casei LMG S-19264T (=DSM 44701T), isolated from a smear-ripened cheese.</title>
        <authorList>
            <consortium name="US DOE Joint Genome Institute (JGI-PGF)"/>
            <person name="Walter F."/>
            <person name="Albersmeier A."/>
            <person name="Kalinowski J."/>
            <person name="Ruckert C."/>
        </authorList>
    </citation>
    <scope>NUCLEOTIDE SEQUENCE</scope>
    <source>
        <strain evidence="2">JCM 15325</strain>
    </source>
</reference>
<proteinExistence type="predicted"/>
<keyword evidence="1" id="KW-0812">Transmembrane</keyword>
<accession>A0A917S7D7</accession>
<name>A0A917S7D7_9BACL</name>
<reference evidence="2" key="2">
    <citation type="submission" date="2020-09" db="EMBL/GenBank/DDBJ databases">
        <authorList>
            <person name="Sun Q."/>
            <person name="Ohkuma M."/>
        </authorList>
    </citation>
    <scope>NUCLEOTIDE SEQUENCE</scope>
    <source>
        <strain evidence="2">JCM 15325</strain>
    </source>
</reference>
<comment type="caution">
    <text evidence="2">The sequence shown here is derived from an EMBL/GenBank/DDBJ whole genome shotgun (WGS) entry which is preliminary data.</text>
</comment>
<keyword evidence="1" id="KW-0472">Membrane</keyword>